<evidence type="ECO:0000313" key="2">
    <source>
        <dbReference type="Proteomes" id="UP001054945"/>
    </source>
</evidence>
<sequence length="99" mass="11366">MHSLLSHAYNIKSVSHHEALFITNSTGKEVQQNDNDINEARKEKSKISLLITLSSQIPSKRSSFETLTQTNPCSPMRFGIRRRFHSEQQTSISFPPYFL</sequence>
<dbReference type="Proteomes" id="UP001054945">
    <property type="component" value="Unassembled WGS sequence"/>
</dbReference>
<organism evidence="1 2">
    <name type="scientific">Caerostris extrusa</name>
    <name type="common">Bark spider</name>
    <name type="synonym">Caerostris bankana</name>
    <dbReference type="NCBI Taxonomy" id="172846"/>
    <lineage>
        <taxon>Eukaryota</taxon>
        <taxon>Metazoa</taxon>
        <taxon>Ecdysozoa</taxon>
        <taxon>Arthropoda</taxon>
        <taxon>Chelicerata</taxon>
        <taxon>Arachnida</taxon>
        <taxon>Araneae</taxon>
        <taxon>Araneomorphae</taxon>
        <taxon>Entelegynae</taxon>
        <taxon>Araneoidea</taxon>
        <taxon>Araneidae</taxon>
        <taxon>Caerostris</taxon>
    </lineage>
</organism>
<dbReference type="AlphaFoldDB" id="A0AAV4YEG9"/>
<evidence type="ECO:0000313" key="1">
    <source>
        <dbReference type="EMBL" id="GIZ04629.1"/>
    </source>
</evidence>
<comment type="caution">
    <text evidence="1">The sequence shown here is derived from an EMBL/GenBank/DDBJ whole genome shotgun (WGS) entry which is preliminary data.</text>
</comment>
<reference evidence="1 2" key="1">
    <citation type="submission" date="2021-06" db="EMBL/GenBank/DDBJ databases">
        <title>Caerostris extrusa draft genome.</title>
        <authorList>
            <person name="Kono N."/>
            <person name="Arakawa K."/>
        </authorList>
    </citation>
    <scope>NUCLEOTIDE SEQUENCE [LARGE SCALE GENOMIC DNA]</scope>
</reference>
<gene>
    <name evidence="1" type="ORF">CEXT_575371</name>
</gene>
<keyword evidence="2" id="KW-1185">Reference proteome</keyword>
<protein>
    <submittedName>
        <fullName evidence="1">Uncharacterized protein</fullName>
    </submittedName>
</protein>
<name>A0AAV4YEG9_CAEEX</name>
<dbReference type="EMBL" id="BPLR01019116">
    <property type="protein sequence ID" value="GIZ04629.1"/>
    <property type="molecule type" value="Genomic_DNA"/>
</dbReference>
<accession>A0AAV4YEG9</accession>
<proteinExistence type="predicted"/>